<feature type="domain" description="Lantibiotic biosynthesis protein dehydration" evidence="2">
    <location>
        <begin position="189"/>
        <end position="559"/>
    </location>
</feature>
<evidence type="ECO:0000313" key="3">
    <source>
        <dbReference type="EMBL" id="GKU26677.1"/>
    </source>
</evidence>
<dbReference type="Pfam" id="PF13575">
    <property type="entry name" value="DUF4135"/>
    <property type="match status" value="1"/>
</dbReference>
<evidence type="ECO:0000259" key="2">
    <source>
        <dbReference type="Pfam" id="PF13575"/>
    </source>
</evidence>
<dbReference type="Pfam" id="PF05147">
    <property type="entry name" value="LANC_like"/>
    <property type="match status" value="1"/>
</dbReference>
<protein>
    <submittedName>
        <fullName evidence="3">Bacteriocin formation protein</fullName>
    </submittedName>
</protein>
<feature type="binding site" evidence="1">
    <location>
        <position position="954"/>
    </location>
    <ligand>
        <name>Zn(2+)</name>
        <dbReference type="ChEBI" id="CHEBI:29105"/>
    </ligand>
</feature>
<dbReference type="Proteomes" id="UP001057868">
    <property type="component" value="Unassembled WGS sequence"/>
</dbReference>
<sequence length="1034" mass="119222">MNRIFKDFENQDVINYWLSLFPNFNTEEELIDHVEQMLDIPFEKCGNQNLFFPLLYSHVDNRLKLSISNEQKKQIDECMRKNIAIMPIYLLYQDIVYANIGELMNTINNSNLIGDKISFISSVLSQLDSNLSPYFMRTVVLELNCAREDGLLKGNDSKQRYEYFINTLLSDSQYRTKFYNEYKTLFCISSNMIQNYFDYIQDIIINTESEIKDLDRIFLSNGKLGEIKDIEVSMGDVHCDGKTVAIIHFQNVNVVYKPRDMKLDLQFQEFLKWVNSKNIIEGIQLSITKIHTTKNCGWMEYVEQIECDSQEKVNRFYTKSGILLGILYCFNAVDFHFENIIAHEEDPVLVDLETLFHPKITDKSAKNKDSGFQTAIEFIYQSVAKIGLLPTRMRVRKDDKIQSIDVGALSESKNQNSILKSLVFENLDSDNLSLSYEYLPVDTKKNAPKLLGQALDPKKFMDYLLDGFKSFYLFAQKNKTEMLDFTISTFAECQIRIILKSTVTYTSLLNIASHPDFMRQPIHRLILLSKIGANDYYDINIKRFELSELCRNQVPYFYTSFESHDLKGYPNICFSNSVERNTSEILSNKLNNLSLIDMQIQISLIKDAFFVRNSENDITGITFNYESDSQPRPNEWLRFSEDIADHLHSRSFKGINDDGQVDRAYVGAQTLMTDSEDWNVDVDSLDLYDGNSGTALFFIYLWKISGNEQYRRYAIETIQPVVQIVNKRNEIKYEGAIGAYKGLGGLAYALNKITLLTGDSLLSDSIDGVLDLIEQNIDEDVNFDFIGGGIGCLAALLSIYQKPYNQALKNRALSLSIRIYEFLKNKFLPSEYGKVINLNKERIGSGFAHGTAGFAPYLYKLYTITSNNEILELLQNILEYERHIFYSSNMPGWHSSLQKSEMDISWCSGVCGILLSKLLLKEYGYHDEMIDNEIELAFDLSIKNSFGHNLPYCHGDLSALTIIRYYSKVMNNAQVEVECLNVFQQLFDRVKDDWKSDKKTLNRFNGLMLGASGLGFAMLKQYDYDNVDEFLWLV</sequence>
<dbReference type="SMART" id="SM01260">
    <property type="entry name" value="LANC_like"/>
    <property type="match status" value="1"/>
</dbReference>
<reference evidence="3" key="1">
    <citation type="journal article" date="2023" name="Int. J. Syst. Evol. Microbiol.">
        <title>&lt;i&gt;Clostridium folliculivorans&lt;/i&gt; sp. nov., isolated from soil samples of an organic paddy in Japan.</title>
        <authorList>
            <person name="Tazawa J."/>
            <person name="Kobayashi H."/>
            <person name="Tanizawa Y."/>
            <person name="Uchino A."/>
            <person name="Tanaka F."/>
            <person name="Urashima Y."/>
            <person name="Miura S."/>
            <person name="Sakamoto M."/>
            <person name="Ohkuma M."/>
            <person name="Tohno M."/>
        </authorList>
    </citation>
    <scope>NUCLEOTIDE SEQUENCE</scope>
    <source>
        <strain evidence="3">D1-1</strain>
    </source>
</reference>
<dbReference type="PIRSF" id="PIRSF037228">
    <property type="entry name" value="Lant_mod_RumM"/>
    <property type="match status" value="1"/>
</dbReference>
<dbReference type="InterPro" id="IPR007822">
    <property type="entry name" value="LANC-like"/>
</dbReference>
<feature type="binding site" evidence="1">
    <location>
        <position position="953"/>
    </location>
    <ligand>
        <name>Zn(2+)</name>
        <dbReference type="ChEBI" id="CHEBI:29105"/>
    </ligand>
</feature>
<keyword evidence="4" id="KW-1185">Reference proteome</keyword>
<dbReference type="InterPro" id="IPR017146">
    <property type="entry name" value="Lanti_2_LanM"/>
</dbReference>
<evidence type="ECO:0000313" key="4">
    <source>
        <dbReference type="Proteomes" id="UP001057868"/>
    </source>
</evidence>
<dbReference type="Gene3D" id="1.50.10.20">
    <property type="match status" value="1"/>
</dbReference>
<dbReference type="NCBIfam" id="TIGR03897">
    <property type="entry name" value="lanti_2_LanM"/>
    <property type="match status" value="1"/>
</dbReference>
<dbReference type="PRINTS" id="PR01950">
    <property type="entry name" value="LANCSUPER"/>
</dbReference>
<feature type="binding site" evidence="1">
    <location>
        <position position="907"/>
    </location>
    <ligand>
        <name>Zn(2+)</name>
        <dbReference type="ChEBI" id="CHEBI:29105"/>
    </ligand>
</feature>
<name>A0A9W5Y503_9CLOT</name>
<dbReference type="GO" id="GO:0046872">
    <property type="term" value="F:metal ion binding"/>
    <property type="evidence" value="ECO:0007669"/>
    <property type="project" value="UniProtKB-KW"/>
</dbReference>
<organism evidence="3 4">
    <name type="scientific">Clostridium folliculivorans</name>
    <dbReference type="NCBI Taxonomy" id="2886038"/>
    <lineage>
        <taxon>Bacteria</taxon>
        <taxon>Bacillati</taxon>
        <taxon>Bacillota</taxon>
        <taxon>Clostridia</taxon>
        <taxon>Eubacteriales</taxon>
        <taxon>Clostridiaceae</taxon>
        <taxon>Clostridium</taxon>
    </lineage>
</organism>
<dbReference type="InterPro" id="IPR025410">
    <property type="entry name" value="Lant_dehyd"/>
</dbReference>
<dbReference type="EMBL" id="BQXY01000006">
    <property type="protein sequence ID" value="GKU26677.1"/>
    <property type="molecule type" value="Genomic_DNA"/>
</dbReference>
<keyword evidence="1" id="KW-0479">Metal-binding</keyword>
<dbReference type="CDD" id="cd04792">
    <property type="entry name" value="LanM-like"/>
    <property type="match status" value="1"/>
</dbReference>
<dbReference type="AlphaFoldDB" id="A0A9W5Y503"/>
<evidence type="ECO:0000256" key="1">
    <source>
        <dbReference type="PIRSR" id="PIRSR607822-1"/>
    </source>
</evidence>
<gene>
    <name evidence="3" type="primary">cylM_1</name>
    <name evidence="3" type="ORF">CFOLD11_35040</name>
</gene>
<keyword evidence="1" id="KW-0862">Zinc</keyword>
<comment type="caution">
    <text evidence="3">The sequence shown here is derived from an EMBL/GenBank/DDBJ whole genome shotgun (WGS) entry which is preliminary data.</text>
</comment>
<accession>A0A9W5Y503</accession>
<dbReference type="GO" id="GO:0031179">
    <property type="term" value="P:peptide modification"/>
    <property type="evidence" value="ECO:0007669"/>
    <property type="project" value="InterPro"/>
</dbReference>
<dbReference type="SUPFAM" id="SSF158745">
    <property type="entry name" value="LanC-like"/>
    <property type="match status" value="1"/>
</dbReference>
<proteinExistence type="predicted"/>
<dbReference type="RefSeq" id="WP_261853565.1">
    <property type="nucleotide sequence ID" value="NZ_BQXY01000006.1"/>
</dbReference>